<accession>A0A1H7GSP0</accession>
<dbReference type="EC" id="1.6.1.1" evidence="4"/>
<evidence type="ECO:0000256" key="12">
    <source>
        <dbReference type="ARBA" id="ARBA00031183"/>
    </source>
</evidence>
<evidence type="ECO:0000256" key="7">
    <source>
        <dbReference type="ARBA" id="ARBA00022630"/>
    </source>
</evidence>
<feature type="binding site" evidence="13">
    <location>
        <position position="270"/>
    </location>
    <ligand>
        <name>NAD(+)</name>
        <dbReference type="ChEBI" id="CHEBI:57540"/>
    </ligand>
</feature>
<dbReference type="SUPFAM" id="SSF51905">
    <property type="entry name" value="FAD/NAD(P)-binding domain"/>
    <property type="match status" value="1"/>
</dbReference>
<dbReference type="GO" id="GO:0050660">
    <property type="term" value="F:flavin adenine dinucleotide binding"/>
    <property type="evidence" value="ECO:0007669"/>
    <property type="project" value="TreeGrafter"/>
</dbReference>
<comment type="function">
    <text evidence="1">Conversion of NADPH, generated by peripheral catabolic pathways, to NADH, which can enter the respiratory chain for energy generation.</text>
</comment>
<feature type="domain" description="FAD/NAD(P)-binding" evidence="15">
    <location>
        <begin position="5"/>
        <end position="326"/>
    </location>
</feature>
<evidence type="ECO:0000256" key="11">
    <source>
        <dbReference type="ARBA" id="ARBA00023027"/>
    </source>
</evidence>
<feature type="binding site" evidence="13">
    <location>
        <position position="311"/>
    </location>
    <ligand>
        <name>FAD</name>
        <dbReference type="ChEBI" id="CHEBI:57692"/>
    </ligand>
</feature>
<sequence>MKKKFDLIVIGSGPAGEKAAAKAAYFGYKVAVVEKERRYGGAGVQTGTLPSKTLKETALYLSGMYQKGIFGVDKQIGRETGVHDFLYRKNVVTNHMHKTVAHNLKKHGIEVFEGFASFIDATHIKISGELEQIIEGNYILIATGSYPYHPENIPFDDKRVLDSDSILNIKRFPKSICVLGAGVIGCEYATIFGAMGVRTFVVNDRDKILGFLDSEISEALVEQMKKNEIKILFNNSVTEFEISDDEMQPLKLKLKSGECLNVEMFLFAAGRSGNIKGLNCEGIGLETGKRETVLVNEKFQTNIPNIYAVGDVIGFPALASTSMEQGRLAVTHMFDTADLESLADVFPYGIYTVPEVSMVGVTEEQAKASNIDYGVGYSYFRDTARGKIMGDNDNGYLKLIFDKKSRIINGVHIMGHFATELIHFGMQLVQEKKTLDHVISTVFNYPTLHDLYKYASYDGLGNIAGKKVKTAGEVI</sequence>
<dbReference type="PANTHER" id="PTHR22912:SF93">
    <property type="entry name" value="SOLUBLE PYRIDINE NUCLEOTIDE TRANSHYDROGENASE"/>
    <property type="match status" value="1"/>
</dbReference>
<feature type="binding site" evidence="13">
    <location>
        <begin position="143"/>
        <end position="145"/>
    </location>
    <ligand>
        <name>FAD</name>
        <dbReference type="ChEBI" id="CHEBI:57692"/>
    </ligand>
</feature>
<proteinExistence type="inferred from homology"/>
<dbReference type="InterPro" id="IPR036188">
    <property type="entry name" value="FAD/NAD-bd_sf"/>
</dbReference>
<evidence type="ECO:0000256" key="4">
    <source>
        <dbReference type="ARBA" id="ARBA00012772"/>
    </source>
</evidence>
<evidence type="ECO:0000256" key="2">
    <source>
        <dbReference type="ARBA" id="ARBA00004496"/>
    </source>
</evidence>
<dbReference type="InterPro" id="IPR023753">
    <property type="entry name" value="FAD/NAD-binding_dom"/>
</dbReference>
<evidence type="ECO:0000256" key="8">
    <source>
        <dbReference type="ARBA" id="ARBA00022827"/>
    </source>
</evidence>
<keyword evidence="17" id="KW-1185">Reference proteome</keyword>
<keyword evidence="10" id="KW-0560">Oxidoreductase</keyword>
<dbReference type="OrthoDB" id="9800167at2"/>
<dbReference type="InterPro" id="IPR004099">
    <property type="entry name" value="Pyr_nucl-diS_OxRdtase_dimer"/>
</dbReference>
<evidence type="ECO:0000256" key="5">
    <source>
        <dbReference type="ARBA" id="ARBA00016603"/>
    </source>
</evidence>
<reference evidence="16 17" key="1">
    <citation type="submission" date="2016-10" db="EMBL/GenBank/DDBJ databases">
        <authorList>
            <person name="de Groot N.N."/>
        </authorList>
    </citation>
    <scope>NUCLEOTIDE SEQUENCE [LARGE SCALE GENOMIC DNA]</scope>
    <source>
        <strain evidence="16 17">DSM 25232</strain>
    </source>
</reference>
<organism evidence="16 17">
    <name type="scientific">Aquimarina amphilecti</name>
    <dbReference type="NCBI Taxonomy" id="1038014"/>
    <lineage>
        <taxon>Bacteria</taxon>
        <taxon>Pseudomonadati</taxon>
        <taxon>Bacteroidota</taxon>
        <taxon>Flavobacteriia</taxon>
        <taxon>Flavobacteriales</taxon>
        <taxon>Flavobacteriaceae</taxon>
        <taxon>Aquimarina</taxon>
    </lineage>
</organism>
<dbReference type="Gene3D" id="3.50.50.60">
    <property type="entry name" value="FAD/NAD(P)-binding domain"/>
    <property type="match status" value="2"/>
</dbReference>
<dbReference type="RefSeq" id="WP_091404830.1">
    <property type="nucleotide sequence ID" value="NZ_FOAB01000001.1"/>
</dbReference>
<feature type="domain" description="Pyridine nucleotide-disulphide oxidoreductase dimerisation" evidence="14">
    <location>
        <begin position="347"/>
        <end position="452"/>
    </location>
</feature>
<feature type="binding site" evidence="13">
    <location>
        <begin position="180"/>
        <end position="187"/>
    </location>
    <ligand>
        <name>NAD(+)</name>
        <dbReference type="ChEBI" id="CHEBI:57540"/>
    </ligand>
</feature>
<dbReference type="PIRSF" id="PIRSF000350">
    <property type="entry name" value="Mercury_reductase_MerA"/>
    <property type="match status" value="1"/>
</dbReference>
<evidence type="ECO:0000256" key="10">
    <source>
        <dbReference type="ARBA" id="ARBA00023002"/>
    </source>
</evidence>
<dbReference type="PRINTS" id="PR00411">
    <property type="entry name" value="PNDRDTASEI"/>
</dbReference>
<evidence type="ECO:0000313" key="16">
    <source>
        <dbReference type="EMBL" id="SEK38885.1"/>
    </source>
</evidence>
<dbReference type="GO" id="GO:0006103">
    <property type="term" value="P:2-oxoglutarate metabolic process"/>
    <property type="evidence" value="ECO:0007669"/>
    <property type="project" value="TreeGrafter"/>
</dbReference>
<dbReference type="InterPro" id="IPR016156">
    <property type="entry name" value="FAD/NAD-linked_Rdtase_dimer_sf"/>
</dbReference>
<comment type="similarity">
    <text evidence="3">Belongs to the class-I pyridine nucleotide-disulfide oxidoreductase family.</text>
</comment>
<dbReference type="PANTHER" id="PTHR22912">
    <property type="entry name" value="DISULFIDE OXIDOREDUCTASE"/>
    <property type="match status" value="1"/>
</dbReference>
<name>A0A1H7GSP0_AQUAM</name>
<feature type="binding site" evidence="13">
    <location>
        <position position="52"/>
    </location>
    <ligand>
        <name>FAD</name>
        <dbReference type="ChEBI" id="CHEBI:57692"/>
    </ligand>
</feature>
<keyword evidence="6" id="KW-0963">Cytoplasm</keyword>
<keyword evidence="8 13" id="KW-0274">FAD</keyword>
<dbReference type="Proteomes" id="UP000198521">
    <property type="component" value="Unassembled WGS sequence"/>
</dbReference>
<keyword evidence="11 13" id="KW-0520">NAD</keyword>
<gene>
    <name evidence="16" type="ORF">SAMN04487910_0410</name>
</gene>
<dbReference type="GO" id="GO:0004148">
    <property type="term" value="F:dihydrolipoyl dehydrogenase (NADH) activity"/>
    <property type="evidence" value="ECO:0007669"/>
    <property type="project" value="TreeGrafter"/>
</dbReference>
<evidence type="ECO:0000256" key="9">
    <source>
        <dbReference type="ARBA" id="ARBA00022857"/>
    </source>
</evidence>
<dbReference type="InterPro" id="IPR050151">
    <property type="entry name" value="Class-I_Pyr_Nuc-Dis_Oxidored"/>
</dbReference>
<evidence type="ECO:0000256" key="3">
    <source>
        <dbReference type="ARBA" id="ARBA00007532"/>
    </source>
</evidence>
<dbReference type="SUPFAM" id="SSF55424">
    <property type="entry name" value="FAD/NAD-linked reductases, dimerisation (C-terminal) domain"/>
    <property type="match status" value="1"/>
</dbReference>
<evidence type="ECO:0000259" key="14">
    <source>
        <dbReference type="Pfam" id="PF02852"/>
    </source>
</evidence>
<comment type="subcellular location">
    <subcellularLocation>
        <location evidence="2">Cytoplasm</location>
    </subcellularLocation>
</comment>
<dbReference type="EMBL" id="FOAB01000001">
    <property type="protein sequence ID" value="SEK38885.1"/>
    <property type="molecule type" value="Genomic_DNA"/>
</dbReference>
<dbReference type="GO" id="GO:0005829">
    <property type="term" value="C:cytosol"/>
    <property type="evidence" value="ECO:0007669"/>
    <property type="project" value="TreeGrafter"/>
</dbReference>
<evidence type="ECO:0000256" key="1">
    <source>
        <dbReference type="ARBA" id="ARBA00002842"/>
    </source>
</evidence>
<evidence type="ECO:0000256" key="13">
    <source>
        <dbReference type="PIRSR" id="PIRSR000350-3"/>
    </source>
</evidence>
<dbReference type="Pfam" id="PF07992">
    <property type="entry name" value="Pyr_redox_2"/>
    <property type="match status" value="1"/>
</dbReference>
<comment type="cofactor">
    <cofactor evidence="13">
        <name>FAD</name>
        <dbReference type="ChEBI" id="CHEBI:57692"/>
    </cofactor>
    <text evidence="13">Binds 1 FAD per subunit.</text>
</comment>
<dbReference type="NCBIfam" id="NF003585">
    <property type="entry name" value="PRK05249.1"/>
    <property type="match status" value="1"/>
</dbReference>
<evidence type="ECO:0000256" key="6">
    <source>
        <dbReference type="ARBA" id="ARBA00022490"/>
    </source>
</evidence>
<keyword evidence="13" id="KW-0547">Nucleotide-binding</keyword>
<protein>
    <recommendedName>
        <fullName evidence="5">Soluble pyridine nucleotide transhydrogenase</fullName>
        <ecNumber evidence="4">1.6.1.1</ecNumber>
    </recommendedName>
    <alternativeName>
        <fullName evidence="12">NAD(P)(+) transhydrogenase [B-specific]</fullName>
    </alternativeName>
</protein>
<evidence type="ECO:0000313" key="17">
    <source>
        <dbReference type="Proteomes" id="UP000198521"/>
    </source>
</evidence>
<dbReference type="Pfam" id="PF02852">
    <property type="entry name" value="Pyr_redox_dim"/>
    <property type="match status" value="1"/>
</dbReference>
<dbReference type="PRINTS" id="PR00368">
    <property type="entry name" value="FADPNR"/>
</dbReference>
<dbReference type="AlphaFoldDB" id="A0A1H7GSP0"/>
<dbReference type="Gene3D" id="3.30.390.30">
    <property type="match status" value="1"/>
</dbReference>
<dbReference type="GO" id="GO:0003957">
    <property type="term" value="F:NAD(P)+ transhydrogenase (Si-specific) activity"/>
    <property type="evidence" value="ECO:0007669"/>
    <property type="project" value="UniProtKB-EC"/>
</dbReference>
<evidence type="ECO:0000259" key="15">
    <source>
        <dbReference type="Pfam" id="PF07992"/>
    </source>
</evidence>
<keyword evidence="7" id="KW-0285">Flavoprotein</keyword>
<dbReference type="InterPro" id="IPR001100">
    <property type="entry name" value="Pyr_nuc-diS_OxRdtase"/>
</dbReference>
<dbReference type="STRING" id="1038014.SAMN04487910_0410"/>
<keyword evidence="9" id="KW-0521">NADP</keyword>